<proteinExistence type="predicted"/>
<dbReference type="EMBL" id="CAJNDS010000191">
    <property type="protein sequence ID" value="CAE7024795.1"/>
    <property type="molecule type" value="Genomic_DNA"/>
</dbReference>
<evidence type="ECO:0000313" key="1">
    <source>
        <dbReference type="EMBL" id="CAE7024795.1"/>
    </source>
</evidence>
<organism evidence="1 2">
    <name type="scientific">Symbiodinium natans</name>
    <dbReference type="NCBI Taxonomy" id="878477"/>
    <lineage>
        <taxon>Eukaryota</taxon>
        <taxon>Sar</taxon>
        <taxon>Alveolata</taxon>
        <taxon>Dinophyceae</taxon>
        <taxon>Suessiales</taxon>
        <taxon>Symbiodiniaceae</taxon>
        <taxon>Symbiodinium</taxon>
    </lineage>
</organism>
<reference evidence="1" key="1">
    <citation type="submission" date="2021-02" db="EMBL/GenBank/DDBJ databases">
        <authorList>
            <person name="Dougan E. K."/>
            <person name="Rhodes N."/>
            <person name="Thang M."/>
            <person name="Chan C."/>
        </authorList>
    </citation>
    <scope>NUCLEOTIDE SEQUENCE</scope>
</reference>
<keyword evidence="2" id="KW-1185">Reference proteome</keyword>
<accession>A0A812I8R4</accession>
<gene>
    <name evidence="1" type="ORF">SNAT2548_LOCUS3119</name>
</gene>
<dbReference type="AlphaFoldDB" id="A0A812I8R4"/>
<protein>
    <submittedName>
        <fullName evidence="1">Uncharacterized protein</fullName>
    </submittedName>
</protein>
<sequence>MALITEAFAVGAAPPTLPAARFGAAPRPAQEVPERGLGVSSAAVAATVLAAGVAAKRRLGTNRCRFTI</sequence>
<name>A0A812I8R4_9DINO</name>
<comment type="caution">
    <text evidence="1">The sequence shown here is derived from an EMBL/GenBank/DDBJ whole genome shotgun (WGS) entry which is preliminary data.</text>
</comment>
<evidence type="ECO:0000313" key="2">
    <source>
        <dbReference type="Proteomes" id="UP000604046"/>
    </source>
</evidence>
<dbReference type="Proteomes" id="UP000604046">
    <property type="component" value="Unassembled WGS sequence"/>
</dbReference>